<evidence type="ECO:0000313" key="2">
    <source>
        <dbReference type="EMBL" id="MDQ1151860.1"/>
    </source>
</evidence>
<comment type="caution">
    <text evidence="2">The sequence shown here is derived from an EMBL/GenBank/DDBJ whole genome shotgun (WGS) entry which is preliminary data.</text>
</comment>
<reference evidence="2 3" key="1">
    <citation type="submission" date="2023-07" db="EMBL/GenBank/DDBJ databases">
        <title>Functional and genomic diversity of the sorghum phyllosphere microbiome.</title>
        <authorList>
            <person name="Shade A."/>
        </authorList>
    </citation>
    <scope>NUCLEOTIDE SEQUENCE [LARGE SCALE GENOMIC DNA]</scope>
    <source>
        <strain evidence="2 3">SORGH_AS_0892</strain>
    </source>
</reference>
<name>A0ABU0UAH6_9SPHI</name>
<dbReference type="EMBL" id="JAUTBA010000001">
    <property type="protein sequence ID" value="MDQ1151860.1"/>
    <property type="molecule type" value="Genomic_DNA"/>
</dbReference>
<proteinExistence type="predicted"/>
<gene>
    <name evidence="2" type="ORF">QE382_003844</name>
</gene>
<dbReference type="Pfam" id="PF18899">
    <property type="entry name" value="DUF5655"/>
    <property type="match status" value="1"/>
</dbReference>
<dbReference type="InterPro" id="IPR043714">
    <property type="entry name" value="DUF5655"/>
</dbReference>
<evidence type="ECO:0000313" key="3">
    <source>
        <dbReference type="Proteomes" id="UP001244640"/>
    </source>
</evidence>
<accession>A0ABU0UAH6</accession>
<sequence length="304" mass="35326">MQLFTQAKNKLSVLKEKPFKLEKDLQRLFENNLEVITGLKLIKSEFIIKAQRFDTLAYDKDNKSFVIIEYKRERNFSVVDQGVSYLNLMLENKAEFIIEYNESQEENLKRSEVDWSQSKVIFVSPSFTDFQKQASNFRDLPIELWEIKRYEDDIIVVNPVKKSKSAPTIKTIQTASNSELEKISNEVKVYTEDTHLEGKPDPTRELYDTFKQSIFNLDSNIDIKPKKMEIGFTKEGKIFTDICILKSSLKIWINLKRGTLDDPKKLARDVSSIGHWGNGDYEIIVADTKNLEYIMSLVKQAIVV</sequence>
<keyword evidence="3" id="KW-1185">Reference proteome</keyword>
<dbReference type="Gene3D" id="3.40.1350.10">
    <property type="match status" value="1"/>
</dbReference>
<evidence type="ECO:0000259" key="1">
    <source>
        <dbReference type="Pfam" id="PF18899"/>
    </source>
</evidence>
<dbReference type="Proteomes" id="UP001244640">
    <property type="component" value="Unassembled WGS sequence"/>
</dbReference>
<dbReference type="InterPro" id="IPR011856">
    <property type="entry name" value="tRNA_endonuc-like_dom_sf"/>
</dbReference>
<dbReference type="RefSeq" id="WP_307187282.1">
    <property type="nucleotide sequence ID" value="NZ_JAUTBA010000001.1"/>
</dbReference>
<feature type="domain" description="DUF5655" evidence="1">
    <location>
        <begin position="193"/>
        <end position="301"/>
    </location>
</feature>
<organism evidence="2 3">
    <name type="scientific">Sphingobacterium zeae</name>
    <dbReference type="NCBI Taxonomy" id="1776859"/>
    <lineage>
        <taxon>Bacteria</taxon>
        <taxon>Pseudomonadati</taxon>
        <taxon>Bacteroidota</taxon>
        <taxon>Sphingobacteriia</taxon>
        <taxon>Sphingobacteriales</taxon>
        <taxon>Sphingobacteriaceae</taxon>
        <taxon>Sphingobacterium</taxon>
    </lineage>
</organism>
<protein>
    <submittedName>
        <fullName evidence="2">Transport protein</fullName>
    </submittedName>
</protein>